<comment type="caution">
    <text evidence="1">The sequence shown here is derived from an EMBL/GenBank/DDBJ whole genome shotgun (WGS) entry which is preliminary data.</text>
</comment>
<name>A0A2T8HFX5_9SPHI</name>
<dbReference type="RefSeq" id="WP_116776712.1">
    <property type="nucleotide sequence ID" value="NZ_QDKG01000006.1"/>
</dbReference>
<evidence type="ECO:0000313" key="1">
    <source>
        <dbReference type="EMBL" id="PVH24314.1"/>
    </source>
</evidence>
<accession>A0A2T8HFX5</accession>
<dbReference type="OrthoDB" id="1078909at2"/>
<evidence type="ECO:0000313" key="2">
    <source>
        <dbReference type="Proteomes" id="UP000245627"/>
    </source>
</evidence>
<reference evidence="1 2" key="1">
    <citation type="submission" date="2018-04" db="EMBL/GenBank/DDBJ databases">
        <title>Sphingobacterium cortibacter sp. nov.</title>
        <authorList>
            <person name="Li Y."/>
        </authorList>
    </citation>
    <scope>NUCLEOTIDE SEQUENCE [LARGE SCALE GENOMIC DNA]</scope>
    <source>
        <strain evidence="1 2">2c-3</strain>
    </source>
</reference>
<proteinExistence type="predicted"/>
<dbReference type="Proteomes" id="UP000245627">
    <property type="component" value="Unassembled WGS sequence"/>
</dbReference>
<organism evidence="1 2">
    <name type="scientific">Sphingobacterium corticibacter</name>
    <dbReference type="NCBI Taxonomy" id="2171749"/>
    <lineage>
        <taxon>Bacteria</taxon>
        <taxon>Pseudomonadati</taxon>
        <taxon>Bacteroidota</taxon>
        <taxon>Sphingobacteriia</taxon>
        <taxon>Sphingobacteriales</taxon>
        <taxon>Sphingobacteriaceae</taxon>
        <taxon>Sphingobacterium</taxon>
    </lineage>
</organism>
<keyword evidence="2" id="KW-1185">Reference proteome</keyword>
<dbReference type="EMBL" id="QDKG01000006">
    <property type="protein sequence ID" value="PVH24314.1"/>
    <property type="molecule type" value="Genomic_DNA"/>
</dbReference>
<protein>
    <recommendedName>
        <fullName evidence="3">Carboxypeptidase-like regulatory domain-containing protein</fullName>
    </recommendedName>
</protein>
<sequence length="369" mass="43171">MMIRLFSILLTYILFLGDNSYAQIQFIDSLSGQPIAAMNVFNLDGMLIGTTTVNGHVGLLTTNSFEKNFSNYVVTDHIAYKPVRIFVDDFENTQVYKVIPMTKNISEVVIQRPSLSKDDVIKLSCYYRSFDNYDQNNRYYFDGIIDCYIPLSGTAPKYELIDYRIFLNDSVHHDFKKVTGNFLSFSFLPEISIENLGTRLSKLDVDDGASYRYIRKEDAIVGHLKEQTDNIELYLDKVKPDSVLRSKLFGFELQIFEEKVYEVYGIKQQLEAINVYDLERISETLISKIKRGKMELMPYEVSTQLYVLNRKMITQKEYKTFQKKLFKNIRRLPETSDFKNKYWENFAMQGIPEVPQQLQLDSKMELLFQ</sequence>
<dbReference type="AlphaFoldDB" id="A0A2T8HFX5"/>
<gene>
    <name evidence="1" type="ORF">DC487_14615</name>
</gene>
<evidence type="ECO:0008006" key="3">
    <source>
        <dbReference type="Google" id="ProtNLM"/>
    </source>
</evidence>